<evidence type="ECO:0008006" key="2">
    <source>
        <dbReference type="Google" id="ProtNLM"/>
    </source>
</evidence>
<dbReference type="InterPro" id="IPR021109">
    <property type="entry name" value="Peptidase_aspartic_dom_sf"/>
</dbReference>
<dbReference type="EMBL" id="LAZR01067244">
    <property type="protein sequence ID" value="KKK51980.1"/>
    <property type="molecule type" value="Genomic_DNA"/>
</dbReference>
<comment type="caution">
    <text evidence="1">The sequence shown here is derived from an EMBL/GenBank/DDBJ whole genome shotgun (WGS) entry which is preliminary data.</text>
</comment>
<sequence length="146" mass="15478">MLGSPVFSALPVTLDYRGRCMTFHARDAFRPPVDAAAAPMQVRGGKPIAKVRINETYEALFVLDTGSAAAITFAPGWAEHFGIDLSSGHTTTTTGAGGQERRLVARVGRVELFGRRFSNVPARAVPGGKRKQGSRVAGEIGGALLR</sequence>
<gene>
    <name evidence="1" type="ORF">LCGC14_3109510</name>
</gene>
<name>A0A0F8WUB5_9ZZZZ</name>
<dbReference type="AlphaFoldDB" id="A0A0F8WUB5"/>
<dbReference type="Gene3D" id="2.40.70.10">
    <property type="entry name" value="Acid Proteases"/>
    <property type="match status" value="1"/>
</dbReference>
<protein>
    <recommendedName>
        <fullName evidence="2">Peptidase A2 domain-containing protein</fullName>
    </recommendedName>
</protein>
<reference evidence="1" key="1">
    <citation type="journal article" date="2015" name="Nature">
        <title>Complex archaea that bridge the gap between prokaryotes and eukaryotes.</title>
        <authorList>
            <person name="Spang A."/>
            <person name="Saw J.H."/>
            <person name="Jorgensen S.L."/>
            <person name="Zaremba-Niedzwiedzka K."/>
            <person name="Martijn J."/>
            <person name="Lind A.E."/>
            <person name="van Eijk R."/>
            <person name="Schleper C."/>
            <person name="Guy L."/>
            <person name="Ettema T.J."/>
        </authorList>
    </citation>
    <scope>NUCLEOTIDE SEQUENCE</scope>
</reference>
<proteinExistence type="predicted"/>
<accession>A0A0F8WUB5</accession>
<feature type="non-terminal residue" evidence="1">
    <location>
        <position position="146"/>
    </location>
</feature>
<dbReference type="Pfam" id="PF13650">
    <property type="entry name" value="Asp_protease_2"/>
    <property type="match status" value="1"/>
</dbReference>
<evidence type="ECO:0000313" key="1">
    <source>
        <dbReference type="EMBL" id="KKK51980.1"/>
    </source>
</evidence>
<organism evidence="1">
    <name type="scientific">marine sediment metagenome</name>
    <dbReference type="NCBI Taxonomy" id="412755"/>
    <lineage>
        <taxon>unclassified sequences</taxon>
        <taxon>metagenomes</taxon>
        <taxon>ecological metagenomes</taxon>
    </lineage>
</organism>